<comment type="caution">
    <text evidence="2">The sequence shown here is derived from an EMBL/GenBank/DDBJ whole genome shotgun (WGS) entry which is preliminary data.</text>
</comment>
<feature type="compositionally biased region" description="Polar residues" evidence="1">
    <location>
        <begin position="84"/>
        <end position="95"/>
    </location>
</feature>
<gene>
    <name evidence="2" type="ORF">VN97_g4230</name>
</gene>
<organism evidence="2 3">
    <name type="scientific">Penicillium thymicola</name>
    <dbReference type="NCBI Taxonomy" id="293382"/>
    <lineage>
        <taxon>Eukaryota</taxon>
        <taxon>Fungi</taxon>
        <taxon>Dikarya</taxon>
        <taxon>Ascomycota</taxon>
        <taxon>Pezizomycotina</taxon>
        <taxon>Eurotiomycetes</taxon>
        <taxon>Eurotiomycetidae</taxon>
        <taxon>Eurotiales</taxon>
        <taxon>Aspergillaceae</taxon>
        <taxon>Penicillium</taxon>
    </lineage>
</organism>
<accession>A0AAI9XAC7</accession>
<sequence>MEKPLVQTSTPYEYTASLRCVAPRPRPLTVHKRPIYLRKKPRHFLTWHFGSIPGWLEKDINKLPFYPRAVFDRQHNHPPEADSYRNQTVGCSQWV</sequence>
<reference evidence="2" key="1">
    <citation type="submission" date="2015-06" db="EMBL/GenBank/DDBJ databases">
        <authorList>
            <person name="Nguyen H."/>
        </authorList>
    </citation>
    <scope>NUCLEOTIDE SEQUENCE</scope>
    <source>
        <strain evidence="2">DAOM 180753</strain>
    </source>
</reference>
<feature type="region of interest" description="Disordered" evidence="1">
    <location>
        <begin position="76"/>
        <end position="95"/>
    </location>
</feature>
<proteinExistence type="predicted"/>
<dbReference type="AlphaFoldDB" id="A0AAI9XAC7"/>
<dbReference type="Proteomes" id="UP001227192">
    <property type="component" value="Unassembled WGS sequence"/>
</dbReference>
<keyword evidence="3" id="KW-1185">Reference proteome</keyword>
<dbReference type="EMBL" id="LACB01000096">
    <property type="protein sequence ID" value="KAJ9489058.1"/>
    <property type="molecule type" value="Genomic_DNA"/>
</dbReference>
<protein>
    <submittedName>
        <fullName evidence="2">Uncharacterized protein</fullName>
    </submittedName>
</protein>
<evidence type="ECO:0000313" key="2">
    <source>
        <dbReference type="EMBL" id="KAJ9489058.1"/>
    </source>
</evidence>
<evidence type="ECO:0000313" key="3">
    <source>
        <dbReference type="Proteomes" id="UP001227192"/>
    </source>
</evidence>
<reference evidence="2" key="2">
    <citation type="journal article" date="2016" name="Fungal Biol.">
        <title>Ochratoxin A production by Penicillium thymicola.</title>
        <authorList>
            <person name="Nguyen H.D.T."/>
            <person name="McMullin D.R."/>
            <person name="Ponomareva E."/>
            <person name="Riley R."/>
            <person name="Pomraning K.R."/>
            <person name="Baker S.E."/>
            <person name="Seifert K.A."/>
        </authorList>
    </citation>
    <scope>NUCLEOTIDE SEQUENCE</scope>
    <source>
        <strain evidence="2">DAOM 180753</strain>
    </source>
</reference>
<name>A0AAI9XAC7_PENTH</name>
<evidence type="ECO:0000256" key="1">
    <source>
        <dbReference type="SAM" id="MobiDB-lite"/>
    </source>
</evidence>